<accession>A0A8S1VQ51</accession>
<reference evidence="1" key="1">
    <citation type="submission" date="2021-01" db="EMBL/GenBank/DDBJ databases">
        <authorList>
            <consortium name="Genoscope - CEA"/>
            <person name="William W."/>
        </authorList>
    </citation>
    <scope>NUCLEOTIDE SEQUENCE</scope>
</reference>
<proteinExistence type="predicted"/>
<keyword evidence="2" id="KW-1185">Reference proteome</keyword>
<evidence type="ECO:0000313" key="1">
    <source>
        <dbReference type="EMBL" id="CAD8178831.1"/>
    </source>
</evidence>
<gene>
    <name evidence="1" type="ORF">POCTA_138.1.T0710281</name>
</gene>
<comment type="caution">
    <text evidence="1">The sequence shown here is derived from an EMBL/GenBank/DDBJ whole genome shotgun (WGS) entry which is preliminary data.</text>
</comment>
<name>A0A8S1VQ51_PAROT</name>
<organism evidence="1 2">
    <name type="scientific">Paramecium octaurelia</name>
    <dbReference type="NCBI Taxonomy" id="43137"/>
    <lineage>
        <taxon>Eukaryota</taxon>
        <taxon>Sar</taxon>
        <taxon>Alveolata</taxon>
        <taxon>Ciliophora</taxon>
        <taxon>Intramacronucleata</taxon>
        <taxon>Oligohymenophorea</taxon>
        <taxon>Peniculida</taxon>
        <taxon>Parameciidae</taxon>
        <taxon>Paramecium</taxon>
    </lineage>
</organism>
<sequence length="86" mass="10242">METVLQESILALTFGHQRSSIIYLAQHNFQCENPINELIELELHNQTVSDRYIISKQLPNQPPFLLIISRRKDFQFLHFKPYLMEI</sequence>
<protein>
    <submittedName>
        <fullName evidence="1">Uncharacterized protein</fullName>
    </submittedName>
</protein>
<dbReference type="Proteomes" id="UP000683925">
    <property type="component" value="Unassembled WGS sequence"/>
</dbReference>
<evidence type="ECO:0000313" key="2">
    <source>
        <dbReference type="Proteomes" id="UP000683925"/>
    </source>
</evidence>
<dbReference type="EMBL" id="CAJJDP010000070">
    <property type="protein sequence ID" value="CAD8178831.1"/>
    <property type="molecule type" value="Genomic_DNA"/>
</dbReference>
<dbReference type="AlphaFoldDB" id="A0A8S1VQ51"/>